<dbReference type="OrthoDB" id="827062at2"/>
<evidence type="ECO:0000313" key="2">
    <source>
        <dbReference type="Proteomes" id="UP000248688"/>
    </source>
</evidence>
<evidence type="ECO:0000313" key="1">
    <source>
        <dbReference type="EMBL" id="AWW29491.1"/>
    </source>
</evidence>
<dbReference type="AlphaFoldDB" id="A0A2Z4IEH7"/>
<dbReference type="EMBL" id="CP030041">
    <property type="protein sequence ID" value="AWW29491.1"/>
    <property type="molecule type" value="Genomic_DNA"/>
</dbReference>
<keyword evidence="2" id="KW-1185">Reference proteome</keyword>
<name>A0A2Z4IEH7_9BACT</name>
<accession>A0A2Z4IEH7</accession>
<proteinExistence type="predicted"/>
<dbReference type="Proteomes" id="UP000248688">
    <property type="component" value="Chromosome"/>
</dbReference>
<protein>
    <submittedName>
        <fullName evidence="1">Uncharacterized protein</fullName>
    </submittedName>
</protein>
<dbReference type="RefSeq" id="WP_112782891.1">
    <property type="nucleotide sequence ID" value="NZ_CP030041.1"/>
</dbReference>
<reference evidence="1 2" key="1">
    <citation type="submission" date="2018-06" db="EMBL/GenBank/DDBJ databases">
        <title>Echinicola strongylocentroti sp. nov., isolated from a sea urchin Strongylocentrotus intermedius.</title>
        <authorList>
            <person name="Bae S.S."/>
        </authorList>
    </citation>
    <scope>NUCLEOTIDE SEQUENCE [LARGE SCALE GENOMIC DNA]</scope>
    <source>
        <strain evidence="1 2">MEBiC08714</strain>
    </source>
</reference>
<gene>
    <name evidence="1" type="ORF">DN752_04720</name>
</gene>
<sequence length="80" mass="9190">MMKVGLFIPFSGQVSRVEQEIQNGLRIGMDSGEHDEVDFAVHYYQDNVQKESQKFIEELDAIQDLDLIVAVTREDWAVAF</sequence>
<organism evidence="1 2">
    <name type="scientific">Echinicola strongylocentroti</name>
    <dbReference type="NCBI Taxonomy" id="1795355"/>
    <lineage>
        <taxon>Bacteria</taxon>
        <taxon>Pseudomonadati</taxon>
        <taxon>Bacteroidota</taxon>
        <taxon>Cytophagia</taxon>
        <taxon>Cytophagales</taxon>
        <taxon>Cyclobacteriaceae</taxon>
        <taxon>Echinicola</taxon>
    </lineage>
</organism>
<dbReference type="KEGG" id="est:DN752_04720"/>